<evidence type="ECO:0000313" key="1">
    <source>
        <dbReference type="EMBL" id="KAG5571391.1"/>
    </source>
</evidence>
<proteinExistence type="predicted"/>
<name>A0A9J5W7T4_SOLCO</name>
<reference evidence="1 2" key="1">
    <citation type="submission" date="2020-09" db="EMBL/GenBank/DDBJ databases">
        <title>De no assembly of potato wild relative species, Solanum commersonii.</title>
        <authorList>
            <person name="Cho K."/>
        </authorList>
    </citation>
    <scope>NUCLEOTIDE SEQUENCE [LARGE SCALE GENOMIC DNA]</scope>
    <source>
        <strain evidence="1">LZ3.2</strain>
        <tissue evidence="1">Leaf</tissue>
    </source>
</reference>
<accession>A0A9J5W7T4</accession>
<gene>
    <name evidence="1" type="ORF">H5410_061157</name>
</gene>
<comment type="caution">
    <text evidence="1">The sequence shown here is derived from an EMBL/GenBank/DDBJ whole genome shotgun (WGS) entry which is preliminary data.</text>
</comment>
<dbReference type="EMBL" id="JACXVP010000012">
    <property type="protein sequence ID" value="KAG5571391.1"/>
    <property type="molecule type" value="Genomic_DNA"/>
</dbReference>
<dbReference type="AlphaFoldDB" id="A0A9J5W7T4"/>
<dbReference type="Proteomes" id="UP000824120">
    <property type="component" value="Chromosome 12"/>
</dbReference>
<protein>
    <submittedName>
        <fullName evidence="1">Uncharacterized protein</fullName>
    </submittedName>
</protein>
<evidence type="ECO:0000313" key="2">
    <source>
        <dbReference type="Proteomes" id="UP000824120"/>
    </source>
</evidence>
<organism evidence="1 2">
    <name type="scientific">Solanum commersonii</name>
    <name type="common">Commerson's wild potato</name>
    <name type="synonym">Commerson's nightshade</name>
    <dbReference type="NCBI Taxonomy" id="4109"/>
    <lineage>
        <taxon>Eukaryota</taxon>
        <taxon>Viridiplantae</taxon>
        <taxon>Streptophyta</taxon>
        <taxon>Embryophyta</taxon>
        <taxon>Tracheophyta</taxon>
        <taxon>Spermatophyta</taxon>
        <taxon>Magnoliopsida</taxon>
        <taxon>eudicotyledons</taxon>
        <taxon>Gunneridae</taxon>
        <taxon>Pentapetalae</taxon>
        <taxon>asterids</taxon>
        <taxon>lamiids</taxon>
        <taxon>Solanales</taxon>
        <taxon>Solanaceae</taxon>
        <taxon>Solanoideae</taxon>
        <taxon>Solaneae</taxon>
        <taxon>Solanum</taxon>
    </lineage>
</organism>
<keyword evidence="2" id="KW-1185">Reference proteome</keyword>
<sequence length="123" mass="14384">MLSPIGFCIFQSKVVSAHSRSKSGSIGAISRDRRYTWRSIFGQFHRLLTLAFNIFVLRVIRHYSTALQNYSATRRLLYFIAYRQFSKWARRVSGLHFFILFSRLVPCCQVVSMLCLKLQLPET</sequence>